<evidence type="ECO:0000313" key="4">
    <source>
        <dbReference type="Proteomes" id="UP000326393"/>
    </source>
</evidence>
<dbReference type="Pfam" id="PF02049">
    <property type="entry name" value="FliE"/>
    <property type="match status" value="1"/>
</dbReference>
<keyword evidence="3" id="KW-0282">Flagellum</keyword>
<dbReference type="GO" id="GO:0009288">
    <property type="term" value="C:bacterial-type flagellum"/>
    <property type="evidence" value="ECO:0007669"/>
    <property type="project" value="InterPro"/>
</dbReference>
<dbReference type="EMBL" id="CP044535">
    <property type="protein sequence ID" value="QFI14427.1"/>
    <property type="molecule type" value="Genomic_DNA"/>
</dbReference>
<dbReference type="InterPro" id="IPR001624">
    <property type="entry name" value="FliE"/>
</dbReference>
<proteinExistence type="predicted"/>
<dbReference type="GO" id="GO:0003774">
    <property type="term" value="F:cytoskeletal motor activity"/>
    <property type="evidence" value="ECO:0007669"/>
    <property type="project" value="InterPro"/>
</dbReference>
<name>A0A5J6WCI8_9SPIR</name>
<dbReference type="PRINTS" id="PR01006">
    <property type="entry name" value="FLGHOOKFLIE"/>
</dbReference>
<dbReference type="RefSeq" id="WP_151551620.1">
    <property type="nucleotide sequence ID" value="NZ_CP044535.1"/>
</dbReference>
<keyword evidence="1" id="KW-0975">Bacterial flagellum</keyword>
<dbReference type="NCBIfam" id="TIGR00205">
    <property type="entry name" value="fliE"/>
    <property type="match status" value="1"/>
</dbReference>
<keyword evidence="3" id="KW-0966">Cell projection</keyword>
<evidence type="ECO:0000313" key="3">
    <source>
        <dbReference type="EMBL" id="QFI14427.1"/>
    </source>
</evidence>
<accession>A0A5J6WCI8</accession>
<protein>
    <recommendedName>
        <fullName evidence="2">Flagellar hook-basal body complex protein FliE</fullName>
    </recommendedName>
</protein>
<gene>
    <name evidence="3" type="primary">fliE</name>
    <name evidence="3" type="ORF">DB723_01440</name>
</gene>
<organism evidence="3 4">
    <name type="scientific">Borrelia maritima</name>
    <dbReference type="NCBI Taxonomy" id="2761123"/>
    <lineage>
        <taxon>Bacteria</taxon>
        <taxon>Pseudomonadati</taxon>
        <taxon>Spirochaetota</taxon>
        <taxon>Spirochaetia</taxon>
        <taxon>Spirochaetales</taxon>
        <taxon>Borreliaceae</taxon>
        <taxon>Borrelia</taxon>
    </lineage>
</organism>
<keyword evidence="4" id="KW-1185">Reference proteome</keyword>
<dbReference type="OrthoDB" id="370409at2"/>
<evidence type="ECO:0000256" key="1">
    <source>
        <dbReference type="ARBA" id="ARBA00023143"/>
    </source>
</evidence>
<dbReference type="Proteomes" id="UP000326393">
    <property type="component" value="Chromosome"/>
</dbReference>
<dbReference type="KEGG" id="bmat:DB723_01440"/>
<sequence length="111" mass="12514">MVRIDAFLKENNINLVKKNPLHFDVNLFSSKSSTKNNDVETFKDVLINTITDVNNSQLNVSRVTEKAIFKPSSIDVHDLAIVMARANMNLSILKAVVERGVKAYQDIINVR</sequence>
<dbReference type="GO" id="GO:0005198">
    <property type="term" value="F:structural molecule activity"/>
    <property type="evidence" value="ECO:0007669"/>
    <property type="project" value="UniProtKB-UniRule"/>
</dbReference>
<dbReference type="AlphaFoldDB" id="A0A5J6WCI8"/>
<dbReference type="GO" id="GO:0071973">
    <property type="term" value="P:bacterial-type flagellum-dependent cell motility"/>
    <property type="evidence" value="ECO:0007669"/>
    <property type="project" value="InterPro"/>
</dbReference>
<reference evidence="3 4" key="2">
    <citation type="journal article" date="2020" name="Int. J. Syst. Evol. Microbiol.">
        <title>Borrelia maritima sp. nov., a novel species of the Borrelia burgdorferi sensu lato complex, occupying a basal position to North American species.</title>
        <authorList>
            <person name="Margos G."/>
            <person name="Fedorova N."/>
            <person name="Becker N.S."/>
            <person name="Kleinjan J.E."/>
            <person name="Marosevic D."/>
            <person name="Krebs S."/>
            <person name="Hui L."/>
            <person name="Fingerle V."/>
            <person name="Lane R.S."/>
        </authorList>
    </citation>
    <scope>NUCLEOTIDE SEQUENCE [LARGE SCALE GENOMIC DNA]</scope>
    <source>
        <strain evidence="3 4">CA690</strain>
    </source>
</reference>
<keyword evidence="3" id="KW-0969">Cilium</keyword>
<evidence type="ECO:0000256" key="2">
    <source>
        <dbReference type="NCBIfam" id="TIGR00205"/>
    </source>
</evidence>
<reference evidence="4" key="1">
    <citation type="submission" date="2019-10" db="EMBL/GenBank/DDBJ databases">
        <title>Borrelia maritima sp. nov., a novel species of the Borrelia burgdorferi sensu lato complex, occupies a basal position to North American species.</title>
        <authorList>
            <person name="Margos G."/>
            <person name="Fedorova N."/>
            <person name="Becker N.S."/>
            <person name="Kleinjan J.E."/>
            <person name="Marosevic D."/>
            <person name="Krebs S."/>
            <person name="Hui L."/>
            <person name="Fingerle V."/>
            <person name="Lane R.S."/>
        </authorList>
    </citation>
    <scope>NUCLEOTIDE SEQUENCE [LARGE SCALE GENOMIC DNA]</scope>
    <source>
        <strain evidence="4">CA690</strain>
    </source>
</reference>